<keyword evidence="2" id="KW-1185">Reference proteome</keyword>
<name>A0ABR2YZQ4_9CHLO</name>
<gene>
    <name evidence="1" type="ORF">WJX75_001421</name>
</gene>
<dbReference type="Proteomes" id="UP001491310">
    <property type="component" value="Unassembled WGS sequence"/>
</dbReference>
<evidence type="ECO:0000313" key="2">
    <source>
        <dbReference type="Proteomes" id="UP001491310"/>
    </source>
</evidence>
<proteinExistence type="predicted"/>
<protein>
    <submittedName>
        <fullName evidence="1">Uncharacterized protein</fullName>
    </submittedName>
</protein>
<organism evidence="1 2">
    <name type="scientific">Coccomyxa subellipsoidea</name>
    <dbReference type="NCBI Taxonomy" id="248742"/>
    <lineage>
        <taxon>Eukaryota</taxon>
        <taxon>Viridiplantae</taxon>
        <taxon>Chlorophyta</taxon>
        <taxon>core chlorophytes</taxon>
        <taxon>Trebouxiophyceae</taxon>
        <taxon>Trebouxiophyceae incertae sedis</taxon>
        <taxon>Coccomyxaceae</taxon>
        <taxon>Coccomyxa</taxon>
    </lineage>
</organism>
<evidence type="ECO:0000313" key="1">
    <source>
        <dbReference type="EMBL" id="KAK9917157.1"/>
    </source>
</evidence>
<sequence>MLKPQTVHLYSLVTVPDMFIKFVWHAGSCSQQAKVRQGPEGRSKFQRDVRKIFGLQDGEEIVLSFGCKVPGTGEQINWEGWESFDAAVHCAAICAGERQAKVLSQAAGRSGAAGTAQRSPLNFSIYREGPPVQQVAGTCPPLAKDRLRAIIRQWRQTWKALRTVAPSMSEEGQRLHLDIRSSRGGPQFAASRDELYSLM</sequence>
<accession>A0ABR2YZQ4</accession>
<dbReference type="EMBL" id="JALJOT010000002">
    <property type="protein sequence ID" value="KAK9917157.1"/>
    <property type="molecule type" value="Genomic_DNA"/>
</dbReference>
<reference evidence="1 2" key="1">
    <citation type="journal article" date="2024" name="Nat. Commun.">
        <title>Phylogenomics reveals the evolutionary origins of lichenization in chlorophyte algae.</title>
        <authorList>
            <person name="Puginier C."/>
            <person name="Libourel C."/>
            <person name="Otte J."/>
            <person name="Skaloud P."/>
            <person name="Haon M."/>
            <person name="Grisel S."/>
            <person name="Petersen M."/>
            <person name="Berrin J.G."/>
            <person name="Delaux P.M."/>
            <person name="Dal Grande F."/>
            <person name="Keller J."/>
        </authorList>
    </citation>
    <scope>NUCLEOTIDE SEQUENCE [LARGE SCALE GENOMIC DNA]</scope>
    <source>
        <strain evidence="1 2">SAG 216-7</strain>
    </source>
</reference>
<comment type="caution">
    <text evidence="1">The sequence shown here is derived from an EMBL/GenBank/DDBJ whole genome shotgun (WGS) entry which is preliminary data.</text>
</comment>